<keyword evidence="4" id="KW-1185">Reference proteome</keyword>
<keyword evidence="2" id="KW-0812">Transmembrane</keyword>
<keyword evidence="2" id="KW-1133">Transmembrane helix</keyword>
<feature type="coiled-coil region" evidence="1">
    <location>
        <begin position="1378"/>
        <end position="1405"/>
    </location>
</feature>
<organism evidence="3 4">
    <name type="scientific">Mycoplasmopsis citelli</name>
    <dbReference type="NCBI Taxonomy" id="171281"/>
    <lineage>
        <taxon>Bacteria</taxon>
        <taxon>Bacillati</taxon>
        <taxon>Mycoplasmatota</taxon>
        <taxon>Mycoplasmoidales</taxon>
        <taxon>Metamycoplasmataceae</taxon>
        <taxon>Mycoplasmopsis</taxon>
    </lineage>
</organism>
<evidence type="ECO:0000313" key="4">
    <source>
        <dbReference type="Proteomes" id="UP000290985"/>
    </source>
</evidence>
<feature type="coiled-coil region" evidence="1">
    <location>
        <begin position="2114"/>
        <end position="2161"/>
    </location>
</feature>
<keyword evidence="2" id="KW-0472">Membrane</keyword>
<feature type="coiled-coil region" evidence="1">
    <location>
        <begin position="733"/>
        <end position="804"/>
    </location>
</feature>
<dbReference type="RefSeq" id="WP_129725108.1">
    <property type="nucleotide sequence ID" value="NZ_LR215036.1"/>
</dbReference>
<name>A0A449B141_9BACT</name>
<gene>
    <name evidence="3" type="ORF">NCTC10181_00099</name>
</gene>
<sequence>MLKIKNTKLAKAFVLSSTLAVPAVIGLGATLFLIHSNESVNNSTVFGNFLEGENLFKLYAPYIDAPQNEKDKVFQAYNQAKDSWTSKKMNLEAKLVALDQAQASAFDFYIQNLDKVQAQDEEPSVFWNKILANQEGRIRELDLKNQLTQLKKDQSIKFLEDLYSATSKQKQEYLKNVSQEISKLVVLQNQILAPFIKLLEGTSAQLDSLPFEGLKKDVSSSLTPLYSRIISDNIRLNEVQIASQDTTKEVSKLQEVLQNSQSEINEIQQYLKLIKPYENNAAYSQAEKENVKKFISSTQINLNIALSKADINQIHNSVVTFYQQISDTQKTVAEIKQVISELNTYVDKFDSSLRFNKEMVSQLITQVLALSNKKELISAKANLFSEFYALKFANEIISDLKTKVNNAKTNNIVTPTKATHVKSQIDTIINKNLPAKSLANELFNYYKNQVKELEDLTYLNNELKLLETQINEVNNLSFTSEGIKTKLLELHNQVTKTYSNSVTVSFLNSVKNTLNETLRTLLKEDLKILIELMDQKIKTVNNLHDLVNSAVIDEAEKLNEESLPMTKDFNPIPSANLVKQIKIYDIKLQNLVNANKQTQAENDSNFTFNYLKVVFSDNNDNYLPTDKEQKRIDLYNEYKSKLDQMRSEINSGSGNAKLEEDIETISKKLKNLSDTGNDFRKLSLLDKQAQTTLLEKQKGLNSLVLKPYIDSVEKARAALEPLFNNPDATPDQIIDAQKALQKALKELNEADTKILLEQKIAQLKNEIAANYQNDLSSPGAQALLKNYNDLLQEAKDVSNQQNSNASIAKADDLISITPYLFEAEINKKRLLAIIGEKTSAPFTGDKTNTSIKRANEEIKNIDDLIKRLNNPSNIPNLEAFENAKLQLLQRGDEILLAYEQEKVEKLNQLIQATKNTTAGGANENYARSLVKVNNYATVQKSQLNFQKATEAANKMELLLNLANVSGELLNSYNLYNQAPTQALADYISNLLLNNELLSSDSNEQIVAKIQTLNKAKEIIVAKKEFLDVYQQLKDVLDQNKDWKIYAPLKNEINLIFQESNAIIFNNDLTIEQIQAKKAEFVTKIKLYKDKKANLFNLFNQAITSVDAKQVALQADADALITSNPSYDFNTYFAPAKEAYARDKTDAQKVNVDTDDINAYLTKLEIAYQKDLALNKLKDVSTTANSANFGTSDLHIKAKNSSNSFDSSIKNNLNLAILSLEDVMDINRKIERFSDLFTLQKRVADYIAKDPTRANSQTLSIEQLKNAVDASLPIASDGFSEINTKYEELNKVYLKEVEIQEIRENIVATLENDDLSNGQLGIVKSLENALGATYDSEVNTKLNNFVSTTKTSATTSTSRDDLIALLNKVNEVKNEVPAIASLAKNVANAKNTLDALTNNNSNLINSYSQKINNFITEAKSSYFRETPSGSANNIDFYNDLSNKIHFSTLKLSASDQLAGKLQEIRDILSNNNFNLRSVDGQLGLTKLNEINTYLNNFETAAQNDEYSQESVQKINNLTQKANLYKNITSANLDVLIDANNLANNNVLTSANDLKSLLLLVWDSVPRANAYNNSTLGRSQGNPYNVNDLFDLTSANAKNVDQYSQLSDKIIQEIGDLKAHILTKNTYRVATHNKIETLKNQTFTPLVHNDLKNELTNFLNTLDNLNNTQNTLTTAPDQSGELNAIRAKVNIVEEKINLLKELATKAYDLNVFNNKIISNEPLLRDAKTQAQALIDKAKTYFGDSSKMSLSGSESIENLALELEAQKFRLTLLTNYEEIKNEYDSELSLPTLAKNVIKTKLDAFLNEYNSNQITPQDLFNKYFRKASDVPAGEPASIKNSLIKYALENAINLQKEFTRAQSFIALQDSNLDNNAVTSKFTEITNLINNAQSGAEATLNKVDNDETFKLQLISAIKDNINALITAKKDQLQEQLTADNEIKTFFDSTKNNFAVNQVAPTYVDNFEQKAITDLNNAIQTKDNLSYSEVNVYLANAKSVASLQIFDLYTKATNTVENIQTSVLDYFNDFAASKTTVRAGSEITNTEYAPILTLKNTIETALNVDFNSIENYSSKINALVGIINGNYQSVIDTFVNTIKEKFAQKFAPAPQAGQAGQAGFYVKLIQKLDELKQNVAGQNVNLFKYNEIEGLENEYDAFKNKFDTLNTIYTALATKNDSGSIASFATSLEEFNHTFVQLEDSIKLAVSNALLKNPLKDVFADIFETIRYDDSSSDTDAIKNAFNTFKQGIETILNSVDTSVSFSTLNKTNNLDETLKTLLNKITEYKDWIKQPANKQLLLNQLNNNPNKTNPLLPLDTALDGNFDHKYKVVIAKDEITRKKFTQTFNGFTSHATGNNNDLVQIDNNDAFLAMFEQFAYTKKDVKDQNDLKSIYSPIKFKVYIKKYDQNGWFNLVAPTENEVDRQSLKAKIVYSYESNSTDIGELQVEKEVVMTFKTLDTVAVTSGTSSIFTNAQNQVGINAKVEVIDVDEAGWNIPQVANAQDANYQTIKTQVITKVYNKMKAAIFDLNANNSTNVSTNLNTNVITPNDAYLTSFKTTTDPNLANLNYTSTTKTVNRQQVTNNRLTAVLDNDNRDTTTKYGFDFDNQTSIPITYNISLTTSKDNERLIIFPDDNEKGFSFLQLQGGIVTGFPSKGRKESSLVTPERYDNDLRSSDTGKSNIWNDGRNWFATPNDRLPTGVNFNLYSFNFDYDPVLRKVYLYNSWTENGLYTIKKGNFKTNLQTLRNNTNLKVADANFVRELVAKFPSNVANYTPTPSELSRVYQIYSTIDENIFNKNGRFKNTLWLNISSNGAFGGLPLFPISGGQSIVNRTAVADPTSAKLAQVENQNFKLDTASGKIAKDSARDILYSAIINKFFFKIR</sequence>
<protein>
    <submittedName>
        <fullName evidence="3">Uncharacterized protein</fullName>
    </submittedName>
</protein>
<evidence type="ECO:0000256" key="1">
    <source>
        <dbReference type="SAM" id="Coils"/>
    </source>
</evidence>
<dbReference type="OrthoDB" id="308918at2"/>
<accession>A0A449B141</accession>
<feature type="transmembrane region" description="Helical" evidence="2">
    <location>
        <begin position="12"/>
        <end position="34"/>
    </location>
</feature>
<keyword evidence="1" id="KW-0175">Coiled coil</keyword>
<dbReference type="Proteomes" id="UP000290985">
    <property type="component" value="Chromosome"/>
</dbReference>
<feature type="coiled-coil region" evidence="1">
    <location>
        <begin position="1646"/>
        <end position="1700"/>
    </location>
</feature>
<evidence type="ECO:0000313" key="3">
    <source>
        <dbReference type="EMBL" id="VEU74264.1"/>
    </source>
</evidence>
<dbReference type="KEGG" id="mcit:NCTC10181_00099"/>
<reference evidence="3 4" key="1">
    <citation type="submission" date="2019-01" db="EMBL/GenBank/DDBJ databases">
        <authorList>
            <consortium name="Pathogen Informatics"/>
        </authorList>
    </citation>
    <scope>NUCLEOTIDE SEQUENCE [LARGE SCALE GENOMIC DNA]</scope>
    <source>
        <strain evidence="3 4">NCTC10181</strain>
    </source>
</reference>
<proteinExistence type="predicted"/>
<dbReference type="EMBL" id="LR215036">
    <property type="protein sequence ID" value="VEU74264.1"/>
    <property type="molecule type" value="Genomic_DNA"/>
</dbReference>
<feature type="coiled-coil region" evidence="1">
    <location>
        <begin position="243"/>
        <end position="270"/>
    </location>
</feature>
<evidence type="ECO:0000256" key="2">
    <source>
        <dbReference type="SAM" id="Phobius"/>
    </source>
</evidence>